<sequence length="177" mass="19629">MTNPFRFGHLSRTSTKGAKSMPKMIQKSALATCILRQIVFSIGLHSFCSQGSPVANPAMINSRDRQYIRALLDDDYSRNKPEIFGGQIAAMLKKPFHPDFVAFVSFNYEGTSTVPIIKVLRFPDSGSSTPPLRIYNRPRVGQSGGRLELHGKEIYAGGNVVNLVPHASVVHRFTHSR</sequence>
<dbReference type="EMBL" id="JARJLG010000011">
    <property type="protein sequence ID" value="KAJ7776966.1"/>
    <property type="molecule type" value="Genomic_DNA"/>
</dbReference>
<accession>A0AAD7K2R2</accession>
<evidence type="ECO:0000313" key="1">
    <source>
        <dbReference type="EMBL" id="KAJ7776966.1"/>
    </source>
</evidence>
<dbReference type="AlphaFoldDB" id="A0AAD7K2R2"/>
<dbReference type="Proteomes" id="UP001215280">
    <property type="component" value="Unassembled WGS sequence"/>
</dbReference>
<name>A0AAD7K2R2_9AGAR</name>
<evidence type="ECO:0000313" key="2">
    <source>
        <dbReference type="Proteomes" id="UP001215280"/>
    </source>
</evidence>
<proteinExistence type="predicted"/>
<keyword evidence="2" id="KW-1185">Reference proteome</keyword>
<reference evidence="1" key="1">
    <citation type="submission" date="2023-03" db="EMBL/GenBank/DDBJ databases">
        <title>Massive genome expansion in bonnet fungi (Mycena s.s.) driven by repeated elements and novel gene families across ecological guilds.</title>
        <authorList>
            <consortium name="Lawrence Berkeley National Laboratory"/>
            <person name="Harder C.B."/>
            <person name="Miyauchi S."/>
            <person name="Viragh M."/>
            <person name="Kuo A."/>
            <person name="Thoen E."/>
            <person name="Andreopoulos B."/>
            <person name="Lu D."/>
            <person name="Skrede I."/>
            <person name="Drula E."/>
            <person name="Henrissat B."/>
            <person name="Morin E."/>
            <person name="Kohler A."/>
            <person name="Barry K."/>
            <person name="LaButti K."/>
            <person name="Morin E."/>
            <person name="Salamov A."/>
            <person name="Lipzen A."/>
            <person name="Mereny Z."/>
            <person name="Hegedus B."/>
            <person name="Baldrian P."/>
            <person name="Stursova M."/>
            <person name="Weitz H."/>
            <person name="Taylor A."/>
            <person name="Grigoriev I.V."/>
            <person name="Nagy L.G."/>
            <person name="Martin F."/>
            <person name="Kauserud H."/>
        </authorList>
    </citation>
    <scope>NUCLEOTIDE SEQUENCE</scope>
    <source>
        <strain evidence="1">CBHHK188m</strain>
    </source>
</reference>
<comment type="caution">
    <text evidence="1">The sequence shown here is derived from an EMBL/GenBank/DDBJ whole genome shotgun (WGS) entry which is preliminary data.</text>
</comment>
<gene>
    <name evidence="1" type="ORF">DFH07DRAFT_766651</name>
</gene>
<organism evidence="1 2">
    <name type="scientific">Mycena maculata</name>
    <dbReference type="NCBI Taxonomy" id="230809"/>
    <lineage>
        <taxon>Eukaryota</taxon>
        <taxon>Fungi</taxon>
        <taxon>Dikarya</taxon>
        <taxon>Basidiomycota</taxon>
        <taxon>Agaricomycotina</taxon>
        <taxon>Agaricomycetes</taxon>
        <taxon>Agaricomycetidae</taxon>
        <taxon>Agaricales</taxon>
        <taxon>Marasmiineae</taxon>
        <taxon>Mycenaceae</taxon>
        <taxon>Mycena</taxon>
    </lineage>
</organism>
<protein>
    <submittedName>
        <fullName evidence="1">Uncharacterized protein</fullName>
    </submittedName>
</protein>